<proteinExistence type="predicted"/>
<protein>
    <recommendedName>
        <fullName evidence="3">HNH endonuclease</fullName>
    </recommendedName>
</protein>
<keyword evidence="2" id="KW-1185">Reference proteome</keyword>
<accession>A0ABU8P834</accession>
<sequence>MTDACAFCDQKSPLKESHVLPAFIFRWLRSRSGSGHIRHTENPNKRVQDGLKLHWLCGDCETKFSKYETAFATKLFHPWHSGQRKVTYSDWLLKFCVSVSWRVLKFTRGHNPEAEYTDEQNTLMDKAEQRWRGFLKGDFPHPSEFEQHLLIFDLAESTNIRDLPNNFNRFMSGAITLDIIGSSRSLMTFSKLGSFMIFGVIQKGSDPWVGTKVHVRDGIIKPGEFTVPIGLLDVFKEKAQYSSEAMSKISGPQRQKIQKNVLNNLDTFKNSDQFAAIKADAEMFGKQAVLWKEGPQDE</sequence>
<reference evidence="1 2" key="1">
    <citation type="submission" date="2023-12" db="EMBL/GenBank/DDBJ databases">
        <title>Gut-associated functions are favored during microbiome assembly across C. elegans life.</title>
        <authorList>
            <person name="Zimmermann J."/>
        </authorList>
    </citation>
    <scope>NUCLEOTIDE SEQUENCE [LARGE SCALE GENOMIC DNA]</scope>
    <source>
        <strain evidence="1 2">MYb71</strain>
    </source>
</reference>
<evidence type="ECO:0000313" key="1">
    <source>
        <dbReference type="EMBL" id="MEJ5018227.1"/>
    </source>
</evidence>
<name>A0ABU8P834_9HYPH</name>
<comment type="caution">
    <text evidence="1">The sequence shown here is derived from an EMBL/GenBank/DDBJ whole genome shotgun (WGS) entry which is preliminary data.</text>
</comment>
<evidence type="ECO:0000313" key="2">
    <source>
        <dbReference type="Proteomes" id="UP001375812"/>
    </source>
</evidence>
<evidence type="ECO:0008006" key="3">
    <source>
        <dbReference type="Google" id="ProtNLM"/>
    </source>
</evidence>
<dbReference type="Proteomes" id="UP001375812">
    <property type="component" value="Unassembled WGS sequence"/>
</dbReference>
<gene>
    <name evidence="1" type="ORF">WH297_00530</name>
</gene>
<organism evidence="1 2">
    <name type="scientific">Ochrobactrum vermis</name>
    <dbReference type="NCBI Taxonomy" id="1827297"/>
    <lineage>
        <taxon>Bacteria</taxon>
        <taxon>Pseudomonadati</taxon>
        <taxon>Pseudomonadota</taxon>
        <taxon>Alphaproteobacteria</taxon>
        <taxon>Hyphomicrobiales</taxon>
        <taxon>Brucellaceae</taxon>
        <taxon>Brucella/Ochrobactrum group</taxon>
        <taxon>Ochrobactrum</taxon>
    </lineage>
</organism>
<dbReference type="RefSeq" id="WP_146114415.1">
    <property type="nucleotide sequence ID" value="NZ_JBBGZH010000001.1"/>
</dbReference>
<dbReference type="EMBL" id="JBBGZH010000001">
    <property type="protein sequence ID" value="MEJ5018227.1"/>
    <property type="molecule type" value="Genomic_DNA"/>
</dbReference>